<feature type="compositionally biased region" description="Basic and acidic residues" evidence="1">
    <location>
        <begin position="59"/>
        <end position="69"/>
    </location>
</feature>
<feature type="region of interest" description="Disordered" evidence="1">
    <location>
        <begin position="137"/>
        <end position="229"/>
    </location>
</feature>
<keyword evidence="2" id="KW-0472">Membrane</keyword>
<feature type="compositionally biased region" description="Pro residues" evidence="1">
    <location>
        <begin position="279"/>
        <end position="288"/>
    </location>
</feature>
<dbReference type="Proteomes" id="UP001172159">
    <property type="component" value="Unassembled WGS sequence"/>
</dbReference>
<sequence length="474" mass="50117">MPTLRQPDVNVALGAASPQKQGPSRANIYLTLAVIVILLVARLLKSRRIKPPSSSPALERSHNAEKVDNHLLSSPRGTSPTPQKGNRPVSVLPPWNRPGHGPGVVPLAGFESHRQQPPWAAGLTPQSTQIAAFGLLGQTPTMDDSDNDPLKDRLGSGSASRGVSTSVPDAADFRHQHNPSPAGRNSEQNVGSRRPSHSSHFFSPNFPEGHATSGSHGTGIAPMSGHSSYGDRAWSAALNQQASSSSAVYGQGSGFGAQSFTRSPDFPGLDFSTPRHFSRPPPPPPLTPPMLSDNRFPFEDRRLSYAASIPPELDTSFIHQPNPAYTGISTSTDVSSSSPQTTDLIPRRRSYTRNVPIGIPIPASTSPFSAESMAPGSAFSPSSYPPTSPLLPPPPPGPDAPPEYVFVGGPGGPGVLLSEQEIDLHGEIVSVMDDSGHAWKRHTRVYGGGVCLACLAAEDQGGFYGDKVPLADRR</sequence>
<reference evidence="3" key="1">
    <citation type="submission" date="2023-06" db="EMBL/GenBank/DDBJ databases">
        <title>Genome-scale phylogeny and comparative genomics of the fungal order Sordariales.</title>
        <authorList>
            <consortium name="Lawrence Berkeley National Laboratory"/>
            <person name="Hensen N."/>
            <person name="Bonometti L."/>
            <person name="Westerberg I."/>
            <person name="Brannstrom I.O."/>
            <person name="Guillou S."/>
            <person name="Cros-Aarteil S."/>
            <person name="Calhoun S."/>
            <person name="Haridas S."/>
            <person name="Kuo A."/>
            <person name="Mondo S."/>
            <person name="Pangilinan J."/>
            <person name="Riley R."/>
            <person name="Labutti K."/>
            <person name="Andreopoulos B."/>
            <person name="Lipzen A."/>
            <person name="Chen C."/>
            <person name="Yanf M."/>
            <person name="Daum C."/>
            <person name="Ng V."/>
            <person name="Clum A."/>
            <person name="Steindorff A."/>
            <person name="Ohm R."/>
            <person name="Martin F."/>
            <person name="Silar P."/>
            <person name="Natvig D."/>
            <person name="Lalanne C."/>
            <person name="Gautier V."/>
            <person name="Ament-Velasquez S.L."/>
            <person name="Kruys A."/>
            <person name="Hutchinson M.I."/>
            <person name="Powell A.J."/>
            <person name="Barry K."/>
            <person name="Miller A.N."/>
            <person name="Grigoriev I.V."/>
            <person name="Debuchy R."/>
            <person name="Gladieux P."/>
            <person name="Thoren M.H."/>
            <person name="Johannesson H."/>
        </authorList>
    </citation>
    <scope>NUCLEOTIDE SEQUENCE</scope>
    <source>
        <strain evidence="3">CBS 540.89</strain>
    </source>
</reference>
<feature type="region of interest" description="Disordered" evidence="1">
    <location>
        <begin position="49"/>
        <end position="121"/>
    </location>
</feature>
<feature type="compositionally biased region" description="Polar residues" evidence="1">
    <location>
        <begin position="71"/>
        <end position="84"/>
    </location>
</feature>
<feature type="compositionally biased region" description="Pro residues" evidence="1">
    <location>
        <begin position="383"/>
        <end position="401"/>
    </location>
</feature>
<accession>A0AA40DMQ4</accession>
<proteinExistence type="predicted"/>
<evidence type="ECO:0000256" key="1">
    <source>
        <dbReference type="SAM" id="MobiDB-lite"/>
    </source>
</evidence>
<feature type="transmembrane region" description="Helical" evidence="2">
    <location>
        <begin position="26"/>
        <end position="44"/>
    </location>
</feature>
<gene>
    <name evidence="3" type="ORF">B0T21DRAFT_387576</name>
</gene>
<protein>
    <submittedName>
        <fullName evidence="3">Uncharacterized protein</fullName>
    </submittedName>
</protein>
<feature type="compositionally biased region" description="Polar residues" evidence="1">
    <location>
        <begin position="157"/>
        <end position="167"/>
    </location>
</feature>
<feature type="region of interest" description="Disordered" evidence="1">
    <location>
        <begin position="259"/>
        <end position="289"/>
    </location>
</feature>
<keyword evidence="2" id="KW-0812">Transmembrane</keyword>
<comment type="caution">
    <text evidence="3">The sequence shown here is derived from an EMBL/GenBank/DDBJ whole genome shotgun (WGS) entry which is preliminary data.</text>
</comment>
<dbReference type="AlphaFoldDB" id="A0AA40DMQ4"/>
<evidence type="ECO:0000256" key="2">
    <source>
        <dbReference type="SAM" id="Phobius"/>
    </source>
</evidence>
<name>A0AA40DMQ4_9PEZI</name>
<feature type="region of interest" description="Disordered" evidence="1">
    <location>
        <begin position="324"/>
        <end position="404"/>
    </location>
</feature>
<feature type="compositionally biased region" description="Low complexity" evidence="1">
    <location>
        <begin position="326"/>
        <end position="342"/>
    </location>
</feature>
<keyword evidence="4" id="KW-1185">Reference proteome</keyword>
<dbReference type="EMBL" id="JAUKTV010000018">
    <property type="protein sequence ID" value="KAK0708860.1"/>
    <property type="molecule type" value="Genomic_DNA"/>
</dbReference>
<organism evidence="3 4">
    <name type="scientific">Apiosordaria backusii</name>
    <dbReference type="NCBI Taxonomy" id="314023"/>
    <lineage>
        <taxon>Eukaryota</taxon>
        <taxon>Fungi</taxon>
        <taxon>Dikarya</taxon>
        <taxon>Ascomycota</taxon>
        <taxon>Pezizomycotina</taxon>
        <taxon>Sordariomycetes</taxon>
        <taxon>Sordariomycetidae</taxon>
        <taxon>Sordariales</taxon>
        <taxon>Lasiosphaeriaceae</taxon>
        <taxon>Apiosordaria</taxon>
    </lineage>
</organism>
<evidence type="ECO:0000313" key="4">
    <source>
        <dbReference type="Proteomes" id="UP001172159"/>
    </source>
</evidence>
<keyword evidence="2" id="KW-1133">Transmembrane helix</keyword>
<evidence type="ECO:0000313" key="3">
    <source>
        <dbReference type="EMBL" id="KAK0708860.1"/>
    </source>
</evidence>